<evidence type="ECO:0000313" key="13">
    <source>
        <dbReference type="Proteomes" id="UP000663866"/>
    </source>
</evidence>
<dbReference type="EMBL" id="CAJOBF010000030">
    <property type="protein sequence ID" value="CAF3728447.1"/>
    <property type="molecule type" value="Genomic_DNA"/>
</dbReference>
<evidence type="ECO:0000313" key="5">
    <source>
        <dbReference type="EMBL" id="CAF2014044.1"/>
    </source>
</evidence>
<dbReference type="EMBL" id="CAJNOW010014175">
    <property type="protein sequence ID" value="CAF1630607.1"/>
    <property type="molecule type" value="Genomic_DNA"/>
</dbReference>
<sequence length="234" mass="27185">MNPEEQRPSCPGFLDEYGIWNNGFDCPSLSGQKRICCGSESRRYCCVLENLQTSSFSSFNLHEKSFLSRNQTNISLIEKINLTFLTLPILLTCILIIILLLLISLVIFVIFYRLYKRNQNQKEEYLSTNQSLLVDHFPFSPPHHQLFFKKSNPPTYLLSQQPRDALTTSISSSSARVPSEHYYNDWKELFNNTEQPMNMYPTMSSHSLETNDNQSYLYSNYLFHGKHQQNGITV</sequence>
<dbReference type="Proteomes" id="UP000663866">
    <property type="component" value="Unassembled WGS sequence"/>
</dbReference>
<evidence type="ECO:0000256" key="1">
    <source>
        <dbReference type="SAM" id="Phobius"/>
    </source>
</evidence>
<keyword evidence="1" id="KW-0472">Membrane</keyword>
<dbReference type="InterPro" id="IPR053891">
    <property type="entry name" value="Shisa_N"/>
</dbReference>
<reference evidence="6" key="1">
    <citation type="submission" date="2021-02" db="EMBL/GenBank/DDBJ databases">
        <authorList>
            <person name="Nowell W R."/>
        </authorList>
    </citation>
    <scope>NUCLEOTIDE SEQUENCE</scope>
</reference>
<feature type="transmembrane region" description="Helical" evidence="1">
    <location>
        <begin position="89"/>
        <end position="112"/>
    </location>
</feature>
<evidence type="ECO:0000313" key="10">
    <source>
        <dbReference type="EMBL" id="CAF3777845.1"/>
    </source>
</evidence>
<dbReference type="EMBL" id="CAJNRF010010280">
    <property type="protein sequence ID" value="CAF2119052.1"/>
    <property type="molecule type" value="Genomic_DNA"/>
</dbReference>
<dbReference type="EMBL" id="CAJNRG010017456">
    <property type="protein sequence ID" value="CAF2226903.1"/>
    <property type="molecule type" value="Genomic_DNA"/>
</dbReference>
<dbReference type="EMBL" id="CAJOBH010000285">
    <property type="protein sequence ID" value="CAF3777845.1"/>
    <property type="molecule type" value="Genomic_DNA"/>
</dbReference>
<dbReference type="OrthoDB" id="10025410at2759"/>
<evidence type="ECO:0000313" key="7">
    <source>
        <dbReference type="EMBL" id="CAF2226903.1"/>
    </source>
</evidence>
<keyword evidence="13" id="KW-1185">Reference proteome</keyword>
<dbReference type="Proteomes" id="UP000663856">
    <property type="component" value="Unassembled WGS sequence"/>
</dbReference>
<dbReference type="EMBL" id="CAJOBI010002426">
    <property type="protein sequence ID" value="CAF3928323.1"/>
    <property type="molecule type" value="Genomic_DNA"/>
</dbReference>
<dbReference type="AlphaFoldDB" id="A0A816VYF1"/>
<dbReference type="Proteomes" id="UP000663834">
    <property type="component" value="Unassembled WGS sequence"/>
</dbReference>
<dbReference type="Proteomes" id="UP000663824">
    <property type="component" value="Unassembled WGS sequence"/>
</dbReference>
<comment type="caution">
    <text evidence="6">The sequence shown here is derived from an EMBL/GenBank/DDBJ whole genome shotgun (WGS) entry which is preliminary data.</text>
</comment>
<evidence type="ECO:0000313" key="6">
    <source>
        <dbReference type="EMBL" id="CAF2119052.1"/>
    </source>
</evidence>
<evidence type="ECO:0000313" key="8">
    <source>
        <dbReference type="EMBL" id="CAF3728447.1"/>
    </source>
</evidence>
<keyword evidence="1" id="KW-1133">Transmembrane helix</keyword>
<evidence type="ECO:0000313" key="12">
    <source>
        <dbReference type="Proteomes" id="UP000663856"/>
    </source>
</evidence>
<evidence type="ECO:0000259" key="2">
    <source>
        <dbReference type="Pfam" id="PF13908"/>
    </source>
</evidence>
<name>A0A816VYF1_9BILA</name>
<proteinExistence type="predicted"/>
<dbReference type="Proteomes" id="UP000663887">
    <property type="component" value="Unassembled WGS sequence"/>
</dbReference>
<dbReference type="EMBL" id="CAJNRE010003255">
    <property type="protein sequence ID" value="CAF2014044.1"/>
    <property type="molecule type" value="Genomic_DNA"/>
</dbReference>
<dbReference type="Proteomes" id="UP000663842">
    <property type="component" value="Unassembled WGS sequence"/>
</dbReference>
<evidence type="ECO:0000313" key="9">
    <source>
        <dbReference type="EMBL" id="CAF3751814.1"/>
    </source>
</evidence>
<evidence type="ECO:0000313" key="11">
    <source>
        <dbReference type="EMBL" id="CAF3928323.1"/>
    </source>
</evidence>
<gene>
    <name evidence="10" type="ORF">BYL167_LOCUS1773</name>
    <name evidence="3" type="ORF">CJN711_LOCUS26526</name>
    <name evidence="4" type="ORF">KQP761_LOCUS26147</name>
    <name evidence="5" type="ORF">MBJ925_LOCUS8869</name>
    <name evidence="9" type="ORF">OVN521_LOCUS1176</name>
    <name evidence="11" type="ORF">SMN809_LOCUS8051</name>
    <name evidence="8" type="ORF">UXM345_LOCUS668</name>
    <name evidence="6" type="ORF">WKI299_LOCUS23988</name>
    <name evidence="7" type="ORF">XDN619_LOCUS34102</name>
</gene>
<keyword evidence="1" id="KW-0812">Transmembrane</keyword>
<feature type="domain" description="Shisa N-terminal" evidence="2">
    <location>
        <begin position="9"/>
        <end position="49"/>
    </location>
</feature>
<dbReference type="Proteomes" id="UP000681967">
    <property type="component" value="Unassembled WGS sequence"/>
</dbReference>
<dbReference type="Pfam" id="PF13908">
    <property type="entry name" value="Shisa_N"/>
    <property type="match status" value="1"/>
</dbReference>
<dbReference type="EMBL" id="CAJOBG010000075">
    <property type="protein sequence ID" value="CAF3751814.1"/>
    <property type="molecule type" value="Genomic_DNA"/>
</dbReference>
<organism evidence="6 12">
    <name type="scientific">Rotaria magnacalcarata</name>
    <dbReference type="NCBI Taxonomy" id="392030"/>
    <lineage>
        <taxon>Eukaryota</taxon>
        <taxon>Metazoa</taxon>
        <taxon>Spiralia</taxon>
        <taxon>Gnathifera</taxon>
        <taxon>Rotifera</taxon>
        <taxon>Eurotatoria</taxon>
        <taxon>Bdelloidea</taxon>
        <taxon>Philodinida</taxon>
        <taxon>Philodinidae</taxon>
        <taxon>Rotaria</taxon>
    </lineage>
</organism>
<dbReference type="EMBL" id="CAJNOV010012466">
    <property type="protein sequence ID" value="CAF1487645.1"/>
    <property type="molecule type" value="Genomic_DNA"/>
</dbReference>
<evidence type="ECO:0000313" key="4">
    <source>
        <dbReference type="EMBL" id="CAF1630607.1"/>
    </source>
</evidence>
<evidence type="ECO:0000313" key="3">
    <source>
        <dbReference type="EMBL" id="CAF1487645.1"/>
    </source>
</evidence>
<accession>A0A816VYF1</accession>
<dbReference type="Proteomes" id="UP000676336">
    <property type="component" value="Unassembled WGS sequence"/>
</dbReference>
<dbReference type="Proteomes" id="UP000663855">
    <property type="component" value="Unassembled WGS sequence"/>
</dbReference>
<protein>
    <recommendedName>
        <fullName evidence="2">Shisa N-terminal domain-containing protein</fullName>
    </recommendedName>
</protein>